<dbReference type="InterPro" id="IPR018511">
    <property type="entry name" value="Hemolysin-typ_Ca-bd_CS"/>
</dbReference>
<comment type="caution">
    <text evidence="4">The sequence shown here is derived from an EMBL/GenBank/DDBJ whole genome shotgun (WGS) entry which is preliminary data.</text>
</comment>
<dbReference type="Gene3D" id="2.150.10.10">
    <property type="entry name" value="Serralysin-like metalloprotease, C-terminal"/>
    <property type="match status" value="2"/>
</dbReference>
<dbReference type="InterPro" id="IPR050557">
    <property type="entry name" value="RTX_toxin/Mannuronan_C5-epim"/>
</dbReference>
<dbReference type="Pfam" id="PF00353">
    <property type="entry name" value="HemolysinCabind"/>
    <property type="match status" value="3"/>
</dbReference>
<keyword evidence="2" id="KW-0964">Secreted</keyword>
<sequence length="384" mass="40427">MVRGGNHPFGSKNMSGTLRAGTPNDDTLLSQAPRDTLAGGAGDDIYDIAHYGVVIREEAGGGHDVIVTHIDYALPDFVEDMSMGYAGRGHIPNPPTAGALIGIGNRLDNAIAGNSLDNIIKGMAGNDTLLGNAGHDSLDGGDGNDLLTGGSGNDMLLGGAGNDDLAGGPGDDIFVGGTGDDRIFGNDGLDIVRYDGRLGVIGGDHYFVRDAEGTMTITNLNGDGVDILKGIEIVTFGLNVVLNSRPTGAVRNGFDEALYLSRNADVASAVRNGALPSGWDHFRQFGEREGRDPNALFDADYYLANNRDVAAAVARGEVTAWSHYTNHGWREGRDPSAFFNTRAYMDTNADMAASGLNPLLHFLHIGSHDGRMAQLSNNTLDWIG</sequence>
<dbReference type="InterPro" id="IPR001343">
    <property type="entry name" value="Hemolysn_Ca-bd"/>
</dbReference>
<evidence type="ECO:0000256" key="1">
    <source>
        <dbReference type="ARBA" id="ARBA00004613"/>
    </source>
</evidence>
<evidence type="ECO:0000256" key="2">
    <source>
        <dbReference type="ARBA" id="ARBA00022525"/>
    </source>
</evidence>
<feature type="region of interest" description="Disordered" evidence="3">
    <location>
        <begin position="1"/>
        <end position="30"/>
    </location>
</feature>
<dbReference type="PROSITE" id="PS00330">
    <property type="entry name" value="HEMOLYSIN_CALCIUM"/>
    <property type="match status" value="3"/>
</dbReference>
<evidence type="ECO:0000313" key="5">
    <source>
        <dbReference type="Proteomes" id="UP000216998"/>
    </source>
</evidence>
<gene>
    <name evidence="4" type="ORF">CHU95_06635</name>
</gene>
<accession>A0A255Z3A8</accession>
<dbReference type="InterPro" id="IPR011049">
    <property type="entry name" value="Serralysin-like_metalloprot_C"/>
</dbReference>
<dbReference type="SUPFAM" id="SSF51120">
    <property type="entry name" value="beta-Roll"/>
    <property type="match status" value="1"/>
</dbReference>
<dbReference type="PANTHER" id="PTHR38340">
    <property type="entry name" value="S-LAYER PROTEIN"/>
    <property type="match status" value="1"/>
</dbReference>
<proteinExistence type="predicted"/>
<dbReference type="GO" id="GO:0005509">
    <property type="term" value="F:calcium ion binding"/>
    <property type="evidence" value="ECO:0007669"/>
    <property type="project" value="InterPro"/>
</dbReference>
<dbReference type="EMBL" id="NOXU01000024">
    <property type="protein sequence ID" value="OYQ35929.1"/>
    <property type="molecule type" value="Genomic_DNA"/>
</dbReference>
<dbReference type="Proteomes" id="UP000216998">
    <property type="component" value="Unassembled WGS sequence"/>
</dbReference>
<evidence type="ECO:0008006" key="6">
    <source>
        <dbReference type="Google" id="ProtNLM"/>
    </source>
</evidence>
<dbReference type="PRINTS" id="PR00313">
    <property type="entry name" value="CABNDNGRPT"/>
</dbReference>
<name>A0A255Z3A8_9PROT</name>
<protein>
    <recommendedName>
        <fullName evidence="6">Calcium-binding protein</fullName>
    </recommendedName>
</protein>
<dbReference type="OrthoDB" id="7366332at2"/>
<dbReference type="AlphaFoldDB" id="A0A255Z3A8"/>
<reference evidence="4 5" key="1">
    <citation type="submission" date="2017-07" db="EMBL/GenBank/DDBJ databases">
        <title>Niveispirillum cyanobacteriorum sp. nov., isolated from cyanobacterial aggregates in a eutrophic lake.</title>
        <authorList>
            <person name="Cai H."/>
        </authorList>
    </citation>
    <scope>NUCLEOTIDE SEQUENCE [LARGE SCALE GENOMIC DNA]</scope>
    <source>
        <strain evidence="5">TH1-14</strain>
    </source>
</reference>
<dbReference type="PANTHER" id="PTHR38340:SF1">
    <property type="entry name" value="S-LAYER PROTEIN"/>
    <property type="match status" value="1"/>
</dbReference>
<organism evidence="4 5">
    <name type="scientific">Niveispirillum lacus</name>
    <dbReference type="NCBI Taxonomy" id="1981099"/>
    <lineage>
        <taxon>Bacteria</taxon>
        <taxon>Pseudomonadati</taxon>
        <taxon>Pseudomonadota</taxon>
        <taxon>Alphaproteobacteria</taxon>
        <taxon>Rhodospirillales</taxon>
        <taxon>Azospirillaceae</taxon>
        <taxon>Niveispirillum</taxon>
    </lineage>
</organism>
<comment type="subcellular location">
    <subcellularLocation>
        <location evidence="1">Secreted</location>
    </subcellularLocation>
</comment>
<evidence type="ECO:0000313" key="4">
    <source>
        <dbReference type="EMBL" id="OYQ35929.1"/>
    </source>
</evidence>
<keyword evidence="5" id="KW-1185">Reference proteome</keyword>
<dbReference type="GO" id="GO:0005576">
    <property type="term" value="C:extracellular region"/>
    <property type="evidence" value="ECO:0007669"/>
    <property type="project" value="UniProtKB-SubCell"/>
</dbReference>
<evidence type="ECO:0000256" key="3">
    <source>
        <dbReference type="SAM" id="MobiDB-lite"/>
    </source>
</evidence>